<protein>
    <submittedName>
        <fullName evidence="2">DUF6473 family protein</fullName>
    </submittedName>
</protein>
<sequence>MTTSMSAEQTTEHLSGYQNRDWKIVDYHMYEHGRSGLSFRGPAPALVPGEYATCLGAAQTLGCFCRTPFPEILHQKLNIEFVNFGYGGAGPRFYLRHPELLEVVNRGRFAIVQVMSGRSEDNRLFQSNGLEYLVERASGRRLSADEAYRRLLEQHSLDSIPAPAARVLRMFHAPEELRAVLRETRDNWLASYQALFAEITVPIILLWFSKRSPGLHRGKKLVWWWQRYDNVHAMFGKFPQLVNSQMMRVIAPEAAHYVECVSSRGSPQRLIDRFTGEPTTINTSDDRPDFTGVWSYNAYYPSPEMHEDAADLLEPVCRKLLS</sequence>
<dbReference type="EMBL" id="JAVQLW010000002">
    <property type="protein sequence ID" value="MDS9468936.1"/>
    <property type="molecule type" value="Genomic_DNA"/>
</dbReference>
<gene>
    <name evidence="2" type="ORF">RGQ15_15320</name>
</gene>
<evidence type="ECO:0000313" key="2">
    <source>
        <dbReference type="EMBL" id="MDS9468936.1"/>
    </source>
</evidence>
<name>A0ABU2HV74_9RHOB</name>
<accession>A0ABU2HV74</accession>
<evidence type="ECO:0000313" key="3">
    <source>
        <dbReference type="Proteomes" id="UP001269144"/>
    </source>
</evidence>
<comment type="caution">
    <text evidence="2">The sequence shown here is derived from an EMBL/GenBank/DDBJ whole genome shotgun (WGS) entry which is preliminary data.</text>
</comment>
<dbReference type="Pfam" id="PF20078">
    <property type="entry name" value="DUF6473"/>
    <property type="match status" value="1"/>
</dbReference>
<reference evidence="3" key="1">
    <citation type="submission" date="2023-07" db="EMBL/GenBank/DDBJ databases">
        <title>Paracoccus sp. MBLB3053 whole genome sequence.</title>
        <authorList>
            <person name="Hwang C.Y."/>
            <person name="Cho E.-S."/>
            <person name="Seo M.-J."/>
        </authorList>
    </citation>
    <scope>NUCLEOTIDE SEQUENCE [LARGE SCALE GENOMIC DNA]</scope>
    <source>
        <strain evidence="3">MBLB3053</strain>
    </source>
</reference>
<keyword evidence="3" id="KW-1185">Reference proteome</keyword>
<dbReference type="InterPro" id="IPR045524">
    <property type="entry name" value="DUF6473"/>
</dbReference>
<feature type="domain" description="DUF6473" evidence="1">
    <location>
        <begin position="19"/>
        <end position="274"/>
    </location>
</feature>
<dbReference type="RefSeq" id="WP_311161401.1">
    <property type="nucleotide sequence ID" value="NZ_JAVQLW010000002.1"/>
</dbReference>
<proteinExistence type="predicted"/>
<dbReference type="Proteomes" id="UP001269144">
    <property type="component" value="Unassembled WGS sequence"/>
</dbReference>
<evidence type="ECO:0000259" key="1">
    <source>
        <dbReference type="Pfam" id="PF20078"/>
    </source>
</evidence>
<organism evidence="2 3">
    <name type="scientific">Paracoccus aurantius</name>
    <dbReference type="NCBI Taxonomy" id="3073814"/>
    <lineage>
        <taxon>Bacteria</taxon>
        <taxon>Pseudomonadati</taxon>
        <taxon>Pseudomonadota</taxon>
        <taxon>Alphaproteobacteria</taxon>
        <taxon>Rhodobacterales</taxon>
        <taxon>Paracoccaceae</taxon>
        <taxon>Paracoccus</taxon>
    </lineage>
</organism>